<reference evidence="7" key="1">
    <citation type="journal article" date="2019" name="Int. J. Syst. Evol. Microbiol.">
        <title>The Global Catalogue of Microorganisms (GCM) 10K type strain sequencing project: providing services to taxonomists for standard genome sequencing and annotation.</title>
        <authorList>
            <consortium name="The Broad Institute Genomics Platform"/>
            <consortium name="The Broad Institute Genome Sequencing Center for Infectious Disease"/>
            <person name="Wu L."/>
            <person name="Ma J."/>
        </authorList>
    </citation>
    <scope>NUCLEOTIDE SEQUENCE [LARGE SCALE GENOMIC DNA]</scope>
    <source>
        <strain evidence="7">CCUG 61948</strain>
    </source>
</reference>
<evidence type="ECO:0000313" key="7">
    <source>
        <dbReference type="Proteomes" id="UP001597012"/>
    </source>
</evidence>
<feature type="short sequence motif" description="GXGXXG" evidence="4">
    <location>
        <begin position="17"/>
        <end position="22"/>
    </location>
</feature>
<keyword evidence="2 4" id="KW-0442">Lipid degradation</keyword>
<dbReference type="Pfam" id="PF01734">
    <property type="entry name" value="Patatin"/>
    <property type="match status" value="1"/>
</dbReference>
<evidence type="ECO:0000256" key="3">
    <source>
        <dbReference type="ARBA" id="ARBA00023098"/>
    </source>
</evidence>
<gene>
    <name evidence="6" type="ORF">ACFQZJ_01290</name>
</gene>
<sequence>MKLQYLEEKGIGLVLSGGGVKGMAHIGLLKALHERGIYPEFVSGVSAGAIVGALYANGIGSSDMLDFFKETPLFKYNFFTFNKPGLFDTEKYHSFFSKYFEKDTFNTLEKSLFVTATDLQSGVAKVFSSGELLRPLLASAALPPVFNPVTIDGRLYADGGIMNNFPIEPLLNKAGFIIGCYTSGMKVVGNGVLKNPIQLANRTNQLMLHANSMEKLYATDLLFRPAGLEHIGVLDKKGIDKAFVIGYDHASRCLDDWNSSDKIGIAD</sequence>
<dbReference type="PANTHER" id="PTHR14226">
    <property type="entry name" value="NEUROPATHY TARGET ESTERASE/SWISS CHEESE D.MELANOGASTER"/>
    <property type="match status" value="1"/>
</dbReference>
<keyword evidence="1 4" id="KW-0378">Hydrolase</keyword>
<keyword evidence="7" id="KW-1185">Reference proteome</keyword>
<dbReference type="PANTHER" id="PTHR14226:SF29">
    <property type="entry name" value="NEUROPATHY TARGET ESTERASE SWS"/>
    <property type="match status" value="1"/>
</dbReference>
<comment type="caution">
    <text evidence="6">The sequence shown here is derived from an EMBL/GenBank/DDBJ whole genome shotgun (WGS) entry which is preliminary data.</text>
</comment>
<evidence type="ECO:0000313" key="6">
    <source>
        <dbReference type="EMBL" id="MFD0796078.1"/>
    </source>
</evidence>
<dbReference type="InterPro" id="IPR050301">
    <property type="entry name" value="NTE"/>
</dbReference>
<feature type="short sequence motif" description="DGA/G" evidence="4">
    <location>
        <begin position="158"/>
        <end position="160"/>
    </location>
</feature>
<dbReference type="EMBL" id="JBHTHY010000003">
    <property type="protein sequence ID" value="MFD0796078.1"/>
    <property type="molecule type" value="Genomic_DNA"/>
</dbReference>
<dbReference type="SUPFAM" id="SSF52151">
    <property type="entry name" value="FabD/lysophospholipase-like"/>
    <property type="match status" value="1"/>
</dbReference>
<evidence type="ECO:0000256" key="1">
    <source>
        <dbReference type="ARBA" id="ARBA00022801"/>
    </source>
</evidence>
<organism evidence="6 7">
    <name type="scientific">Maribacter chungangensis</name>
    <dbReference type="NCBI Taxonomy" id="1069117"/>
    <lineage>
        <taxon>Bacteria</taxon>
        <taxon>Pseudomonadati</taxon>
        <taxon>Bacteroidota</taxon>
        <taxon>Flavobacteriia</taxon>
        <taxon>Flavobacteriales</taxon>
        <taxon>Flavobacteriaceae</taxon>
        <taxon>Maribacter</taxon>
    </lineage>
</organism>
<dbReference type="Proteomes" id="UP001597012">
    <property type="component" value="Unassembled WGS sequence"/>
</dbReference>
<proteinExistence type="predicted"/>
<evidence type="ECO:0000256" key="4">
    <source>
        <dbReference type="PROSITE-ProRule" id="PRU01161"/>
    </source>
</evidence>
<name>A0ABW3B004_9FLAO</name>
<evidence type="ECO:0000256" key="2">
    <source>
        <dbReference type="ARBA" id="ARBA00022963"/>
    </source>
</evidence>
<protein>
    <submittedName>
        <fullName evidence="6">Patatin-like phospholipase family protein</fullName>
    </submittedName>
</protein>
<dbReference type="PROSITE" id="PS51635">
    <property type="entry name" value="PNPLA"/>
    <property type="match status" value="1"/>
</dbReference>
<feature type="active site" description="Proton acceptor" evidence="4">
    <location>
        <position position="158"/>
    </location>
</feature>
<accession>A0ABW3B004</accession>
<dbReference type="CDD" id="cd07205">
    <property type="entry name" value="Pat_PNPLA6_PNPLA7_NTE1_like"/>
    <property type="match status" value="1"/>
</dbReference>
<feature type="active site" description="Nucleophile" evidence="4">
    <location>
        <position position="46"/>
    </location>
</feature>
<feature type="short sequence motif" description="GXSXG" evidence="4">
    <location>
        <begin position="44"/>
        <end position="48"/>
    </location>
</feature>
<dbReference type="RefSeq" id="WP_379931748.1">
    <property type="nucleotide sequence ID" value="NZ_JBHTHY010000003.1"/>
</dbReference>
<keyword evidence="3 4" id="KW-0443">Lipid metabolism</keyword>
<dbReference type="Gene3D" id="3.40.1090.10">
    <property type="entry name" value="Cytosolic phospholipase A2 catalytic domain"/>
    <property type="match status" value="1"/>
</dbReference>
<dbReference type="InterPro" id="IPR016035">
    <property type="entry name" value="Acyl_Trfase/lysoPLipase"/>
</dbReference>
<feature type="domain" description="PNPLA" evidence="5">
    <location>
        <begin position="13"/>
        <end position="171"/>
    </location>
</feature>
<dbReference type="InterPro" id="IPR002641">
    <property type="entry name" value="PNPLA_dom"/>
</dbReference>
<evidence type="ECO:0000259" key="5">
    <source>
        <dbReference type="PROSITE" id="PS51635"/>
    </source>
</evidence>